<keyword evidence="5" id="KW-1185">Reference proteome</keyword>
<reference evidence="4" key="3">
    <citation type="submission" date="2015-04" db="UniProtKB">
        <authorList>
            <consortium name="EnsemblPlants"/>
        </authorList>
    </citation>
    <scope>IDENTIFICATION</scope>
    <source>
        <strain evidence="4">cv. Jemalong A17</strain>
    </source>
</reference>
<dbReference type="InterPro" id="IPR027074">
    <property type="entry name" value="Integrator_9su"/>
</dbReference>
<proteinExistence type="predicted"/>
<evidence type="ECO:0000256" key="1">
    <source>
        <dbReference type="ARBA" id="ARBA00004123"/>
    </source>
</evidence>
<organism evidence="3 5">
    <name type="scientific">Medicago truncatula</name>
    <name type="common">Barrel medic</name>
    <name type="synonym">Medicago tribuloides</name>
    <dbReference type="NCBI Taxonomy" id="3880"/>
    <lineage>
        <taxon>Eukaryota</taxon>
        <taxon>Viridiplantae</taxon>
        <taxon>Streptophyta</taxon>
        <taxon>Embryophyta</taxon>
        <taxon>Tracheophyta</taxon>
        <taxon>Spermatophyta</taxon>
        <taxon>Magnoliopsida</taxon>
        <taxon>eudicotyledons</taxon>
        <taxon>Gunneridae</taxon>
        <taxon>Pentapetalae</taxon>
        <taxon>rosids</taxon>
        <taxon>fabids</taxon>
        <taxon>Fabales</taxon>
        <taxon>Fabaceae</taxon>
        <taxon>Papilionoideae</taxon>
        <taxon>50 kb inversion clade</taxon>
        <taxon>NPAAA clade</taxon>
        <taxon>Hologalegina</taxon>
        <taxon>IRL clade</taxon>
        <taxon>Trifolieae</taxon>
        <taxon>Medicago</taxon>
    </lineage>
</organism>
<gene>
    <name evidence="3" type="ordered locus">MTR_3g019030</name>
</gene>
<dbReference type="SUPFAM" id="SSF56281">
    <property type="entry name" value="Metallo-hydrolase/oxidoreductase"/>
    <property type="match status" value="1"/>
</dbReference>
<dbReference type="GO" id="GO:0032039">
    <property type="term" value="C:integrator complex"/>
    <property type="evidence" value="ECO:0007669"/>
    <property type="project" value="InterPro"/>
</dbReference>
<dbReference type="eggNOG" id="KOG1138">
    <property type="taxonomic scope" value="Eukaryota"/>
</dbReference>
<dbReference type="AlphaFoldDB" id="G7IW28"/>
<dbReference type="PANTHER" id="PTHR46094:SF1">
    <property type="entry name" value="INTEGRATOR COMPLEX SUBUNIT 9"/>
    <property type="match status" value="1"/>
</dbReference>
<evidence type="ECO:0000313" key="3">
    <source>
        <dbReference type="EMBL" id="AES68917.2"/>
    </source>
</evidence>
<dbReference type="Proteomes" id="UP000002051">
    <property type="component" value="Chromosome 3"/>
</dbReference>
<dbReference type="STRING" id="3880.G7IW28"/>
<reference evidence="3 5" key="2">
    <citation type="journal article" date="2014" name="BMC Genomics">
        <title>An improved genome release (version Mt4.0) for the model legume Medicago truncatula.</title>
        <authorList>
            <person name="Tang H."/>
            <person name="Krishnakumar V."/>
            <person name="Bidwell S."/>
            <person name="Rosen B."/>
            <person name="Chan A."/>
            <person name="Zhou S."/>
            <person name="Gentzbittel L."/>
            <person name="Childs K.L."/>
            <person name="Yandell M."/>
            <person name="Gundlach H."/>
            <person name="Mayer K.F."/>
            <person name="Schwartz D.C."/>
            <person name="Town C.D."/>
        </authorList>
    </citation>
    <scope>GENOME REANNOTATION</scope>
    <source>
        <strain evidence="4 5">cv. Jemalong A17</strain>
    </source>
</reference>
<dbReference type="HOGENOM" id="CLU_1780196_0_0_1"/>
<dbReference type="PaxDb" id="3880-AES68917"/>
<dbReference type="EMBL" id="CM001219">
    <property type="protein sequence ID" value="AES68917.2"/>
    <property type="molecule type" value="Genomic_DNA"/>
</dbReference>
<comment type="subcellular location">
    <subcellularLocation>
        <location evidence="1">Nucleus</location>
    </subcellularLocation>
</comment>
<evidence type="ECO:0000256" key="2">
    <source>
        <dbReference type="ARBA" id="ARBA00023242"/>
    </source>
</evidence>
<evidence type="ECO:0000313" key="4">
    <source>
        <dbReference type="EnsemblPlants" id="AES68917"/>
    </source>
</evidence>
<dbReference type="EnsemblPlants" id="AES68917">
    <property type="protein sequence ID" value="AES68917"/>
    <property type="gene ID" value="MTR_3g019030"/>
</dbReference>
<dbReference type="GO" id="GO:0016180">
    <property type="term" value="P:snRNA processing"/>
    <property type="evidence" value="ECO:0007669"/>
    <property type="project" value="InterPro"/>
</dbReference>
<accession>A0A0C3VC23</accession>
<sequence length="146" mass="16342">MVNRTIALVRYDYFQTLNGSVQFFRSISSPPISTLSLRRQKKNSQTLSETTILSQQPTSSRLLPHSPPPLLTVPQPLIPSAGSYKWLSISSSTMKLTCLSKGRGFHFPPCHMLNFCGVRILFDCPLDLSSLMAFSPHTYFFGCLVI</sequence>
<name>G7IW28_MEDTR</name>
<reference evidence="3 5" key="1">
    <citation type="journal article" date="2011" name="Nature">
        <title>The Medicago genome provides insight into the evolution of rhizobial symbioses.</title>
        <authorList>
            <person name="Young N.D."/>
            <person name="Debelle F."/>
            <person name="Oldroyd G.E."/>
            <person name="Geurts R."/>
            <person name="Cannon S.B."/>
            <person name="Udvardi M.K."/>
            <person name="Benedito V.A."/>
            <person name="Mayer K.F."/>
            <person name="Gouzy J."/>
            <person name="Schoof H."/>
            <person name="Van de Peer Y."/>
            <person name="Proost S."/>
            <person name="Cook D.R."/>
            <person name="Meyers B.C."/>
            <person name="Spannagl M."/>
            <person name="Cheung F."/>
            <person name="De Mita S."/>
            <person name="Krishnakumar V."/>
            <person name="Gundlach H."/>
            <person name="Zhou S."/>
            <person name="Mudge J."/>
            <person name="Bharti A.K."/>
            <person name="Murray J.D."/>
            <person name="Naoumkina M.A."/>
            <person name="Rosen B."/>
            <person name="Silverstein K.A."/>
            <person name="Tang H."/>
            <person name="Rombauts S."/>
            <person name="Zhao P.X."/>
            <person name="Zhou P."/>
            <person name="Barbe V."/>
            <person name="Bardou P."/>
            <person name="Bechner M."/>
            <person name="Bellec A."/>
            <person name="Berger A."/>
            <person name="Berges H."/>
            <person name="Bidwell S."/>
            <person name="Bisseling T."/>
            <person name="Choisne N."/>
            <person name="Couloux A."/>
            <person name="Denny R."/>
            <person name="Deshpande S."/>
            <person name="Dai X."/>
            <person name="Doyle J.J."/>
            <person name="Dudez A.M."/>
            <person name="Farmer A.D."/>
            <person name="Fouteau S."/>
            <person name="Franken C."/>
            <person name="Gibelin C."/>
            <person name="Gish J."/>
            <person name="Goldstein S."/>
            <person name="Gonzalez A.J."/>
            <person name="Green P.J."/>
            <person name="Hallab A."/>
            <person name="Hartog M."/>
            <person name="Hua A."/>
            <person name="Humphray S.J."/>
            <person name="Jeong D.H."/>
            <person name="Jing Y."/>
            <person name="Jocker A."/>
            <person name="Kenton S.M."/>
            <person name="Kim D.J."/>
            <person name="Klee K."/>
            <person name="Lai H."/>
            <person name="Lang C."/>
            <person name="Lin S."/>
            <person name="Macmil S.L."/>
            <person name="Magdelenat G."/>
            <person name="Matthews L."/>
            <person name="McCorrison J."/>
            <person name="Monaghan E.L."/>
            <person name="Mun J.H."/>
            <person name="Najar F.Z."/>
            <person name="Nicholson C."/>
            <person name="Noirot C."/>
            <person name="O'Bleness M."/>
            <person name="Paule C.R."/>
            <person name="Poulain J."/>
            <person name="Prion F."/>
            <person name="Qin B."/>
            <person name="Qu C."/>
            <person name="Retzel E.F."/>
            <person name="Riddle C."/>
            <person name="Sallet E."/>
            <person name="Samain S."/>
            <person name="Samson N."/>
            <person name="Sanders I."/>
            <person name="Saurat O."/>
            <person name="Scarpelli C."/>
            <person name="Schiex T."/>
            <person name="Segurens B."/>
            <person name="Severin A.J."/>
            <person name="Sherrier D.J."/>
            <person name="Shi R."/>
            <person name="Sims S."/>
            <person name="Singer S.R."/>
            <person name="Sinharoy S."/>
            <person name="Sterck L."/>
            <person name="Viollet A."/>
            <person name="Wang B.B."/>
            <person name="Wang K."/>
            <person name="Wang M."/>
            <person name="Wang X."/>
            <person name="Warfsmann J."/>
            <person name="Weissenbach J."/>
            <person name="White D.D."/>
            <person name="White J.D."/>
            <person name="Wiley G.B."/>
            <person name="Wincker P."/>
            <person name="Xing Y."/>
            <person name="Yang L."/>
            <person name="Yao Z."/>
            <person name="Ying F."/>
            <person name="Zhai J."/>
            <person name="Zhou L."/>
            <person name="Zuber A."/>
            <person name="Denarie J."/>
            <person name="Dixon R.A."/>
            <person name="May G.D."/>
            <person name="Schwartz D.C."/>
            <person name="Rogers J."/>
            <person name="Quetier F."/>
            <person name="Town C.D."/>
            <person name="Roe B.A."/>
        </authorList>
    </citation>
    <scope>NUCLEOTIDE SEQUENCE [LARGE SCALE GENOMIC DNA]</scope>
    <source>
        <strain evidence="3">A17</strain>
        <strain evidence="4 5">cv. Jemalong A17</strain>
    </source>
</reference>
<protein>
    <submittedName>
        <fullName evidence="3 4">Uncharacterized protein</fullName>
    </submittedName>
</protein>
<dbReference type="InterPro" id="IPR036866">
    <property type="entry name" value="RibonucZ/Hydroxyglut_hydro"/>
</dbReference>
<keyword evidence="2" id="KW-0539">Nucleus</keyword>
<dbReference type="PANTHER" id="PTHR46094">
    <property type="entry name" value="INTEGRATOR COMPLEX SUBUNIT 9"/>
    <property type="match status" value="1"/>
</dbReference>
<evidence type="ECO:0000313" key="5">
    <source>
        <dbReference type="Proteomes" id="UP000002051"/>
    </source>
</evidence>
<accession>G7IW28</accession>